<dbReference type="STRING" id="558155.SAMN04487911_10868"/>
<dbReference type="GO" id="GO:0003677">
    <property type="term" value="F:DNA binding"/>
    <property type="evidence" value="ECO:0007669"/>
    <property type="project" value="UniProtKB-KW"/>
</dbReference>
<dbReference type="RefSeq" id="WP_178338852.1">
    <property type="nucleotide sequence ID" value="NZ_FQYX01000008.1"/>
</dbReference>
<dbReference type="AlphaFoldDB" id="A0A1M6FBP9"/>
<sequence length="104" mass="11599">MYTKQEIVIKSHREGKSQRAISRELGISRKTVKKYIVEFEDRLASGSSTQDVISGFLSEAPVYNGKRGSKLKLTEEVQRAIDEVLASNEEKKAAGAWKADAQKV</sequence>
<name>A0A1M6FBP9_9FLAO</name>
<evidence type="ECO:0000313" key="3">
    <source>
        <dbReference type="Proteomes" id="UP000184231"/>
    </source>
</evidence>
<protein>
    <submittedName>
        <fullName evidence="2">Homeodomain-like domain-containing protein</fullName>
    </submittedName>
</protein>
<reference evidence="2 3" key="1">
    <citation type="submission" date="2016-11" db="EMBL/GenBank/DDBJ databases">
        <authorList>
            <person name="Jaros S."/>
            <person name="Januszkiewicz K."/>
            <person name="Wedrychowicz H."/>
        </authorList>
    </citation>
    <scope>NUCLEOTIDE SEQUENCE [LARGE SCALE GENOMIC DNA]</scope>
    <source>
        <strain evidence="2 3">CGMCC 1.8863</strain>
    </source>
</reference>
<gene>
    <name evidence="2" type="ORF">SAMN04487911_10868</name>
</gene>
<dbReference type="GO" id="GO:0006352">
    <property type="term" value="P:DNA-templated transcription initiation"/>
    <property type="evidence" value="ECO:0007669"/>
    <property type="project" value="InterPro"/>
</dbReference>
<organism evidence="2 3">
    <name type="scientific">Arenibacter nanhaiticus</name>
    <dbReference type="NCBI Taxonomy" id="558155"/>
    <lineage>
        <taxon>Bacteria</taxon>
        <taxon>Pseudomonadati</taxon>
        <taxon>Bacteroidota</taxon>
        <taxon>Flavobacteriia</taxon>
        <taxon>Flavobacteriales</taxon>
        <taxon>Flavobacteriaceae</taxon>
        <taxon>Arenibacter</taxon>
    </lineage>
</organism>
<dbReference type="GO" id="GO:0016987">
    <property type="term" value="F:sigma factor activity"/>
    <property type="evidence" value="ECO:0007669"/>
    <property type="project" value="InterPro"/>
</dbReference>
<evidence type="ECO:0000313" key="2">
    <source>
        <dbReference type="EMBL" id="SHI95102.1"/>
    </source>
</evidence>
<dbReference type="InterPro" id="IPR013249">
    <property type="entry name" value="RNA_pol_sigma70_r4_t2"/>
</dbReference>
<dbReference type="Proteomes" id="UP000184231">
    <property type="component" value="Unassembled WGS sequence"/>
</dbReference>
<dbReference type="Gene3D" id="1.10.10.10">
    <property type="entry name" value="Winged helix-like DNA-binding domain superfamily/Winged helix DNA-binding domain"/>
    <property type="match status" value="1"/>
</dbReference>
<proteinExistence type="predicted"/>
<feature type="domain" description="RNA polymerase sigma factor 70 region 4 type 2" evidence="1">
    <location>
        <begin position="5"/>
        <end position="36"/>
    </location>
</feature>
<accession>A0A1M6FBP9</accession>
<dbReference type="Pfam" id="PF08281">
    <property type="entry name" value="Sigma70_r4_2"/>
    <property type="match status" value="1"/>
</dbReference>
<dbReference type="InterPro" id="IPR036388">
    <property type="entry name" value="WH-like_DNA-bd_sf"/>
</dbReference>
<dbReference type="EMBL" id="FQYX01000008">
    <property type="protein sequence ID" value="SHI95102.1"/>
    <property type="molecule type" value="Genomic_DNA"/>
</dbReference>
<keyword evidence="2" id="KW-0371">Homeobox</keyword>
<keyword evidence="2" id="KW-0238">DNA-binding</keyword>
<keyword evidence="3" id="KW-1185">Reference proteome</keyword>
<evidence type="ECO:0000259" key="1">
    <source>
        <dbReference type="Pfam" id="PF08281"/>
    </source>
</evidence>